<accession>A0AA37T8W3</accession>
<dbReference type="Proteomes" id="UP001156870">
    <property type="component" value="Unassembled WGS sequence"/>
</dbReference>
<keyword evidence="3" id="KW-0378">Hydrolase</keyword>
<comment type="caution">
    <text evidence="5">The sequence shown here is derived from an EMBL/GenBank/DDBJ whole genome shotgun (WGS) entry which is preliminary data.</text>
</comment>
<evidence type="ECO:0000256" key="4">
    <source>
        <dbReference type="SAM" id="MobiDB-lite"/>
    </source>
</evidence>
<dbReference type="RefSeq" id="WP_232593497.1">
    <property type="nucleotide sequence ID" value="NZ_BSPD01000087.1"/>
</dbReference>
<comment type="catalytic activity">
    <reaction evidence="3">
        <text>Hydrolysis of (1-&gt;4)-beta-linkages between N-acetylmuramic acid and N-acetyl-D-glucosamine residues in a peptidoglycan and between N-acetyl-D-glucosamine residues in chitodextrins.</text>
        <dbReference type="EC" id="3.2.1.17"/>
    </reaction>
</comment>
<dbReference type="GO" id="GO:0009253">
    <property type="term" value="P:peptidoglycan catabolic process"/>
    <property type="evidence" value="ECO:0007669"/>
    <property type="project" value="InterPro"/>
</dbReference>
<protein>
    <recommendedName>
        <fullName evidence="3">Lysozyme</fullName>
        <ecNumber evidence="3">3.2.1.17</ecNumber>
    </recommendedName>
</protein>
<reference evidence="5 6" key="1">
    <citation type="journal article" date="2014" name="Int. J. Syst. Evol. Microbiol.">
        <title>Complete genome sequence of Corynebacterium casei LMG S-19264T (=DSM 44701T), isolated from a smear-ripened cheese.</title>
        <authorList>
            <consortium name="US DOE Joint Genome Institute (JGI-PGF)"/>
            <person name="Walter F."/>
            <person name="Albersmeier A."/>
            <person name="Kalinowski J."/>
            <person name="Ruckert C."/>
        </authorList>
    </citation>
    <scope>NUCLEOTIDE SEQUENCE [LARGE SCALE GENOMIC DNA]</scope>
    <source>
        <strain evidence="5 6">NBRC 110095</strain>
    </source>
</reference>
<evidence type="ECO:0000256" key="1">
    <source>
        <dbReference type="ARBA" id="ARBA00022529"/>
    </source>
</evidence>
<keyword evidence="2 3" id="KW-0081">Bacteriolytic enzyme</keyword>
<dbReference type="PANTHER" id="PTHR37406:SF1">
    <property type="entry name" value="T4-TYPE LYSOZYME 1-RELATED"/>
    <property type="match status" value="1"/>
</dbReference>
<evidence type="ECO:0000256" key="3">
    <source>
        <dbReference type="RuleBase" id="RU003788"/>
    </source>
</evidence>
<sequence length="154" mass="17297">MNNVITLAAKILRAEEGFRSRPYYCSNGYPTIGYGLKIGTKCAPLHFFTLTLTKEMANAWLLDKCSSLLDQLEQKIPAFIELNDDRKAILISMAYQLGVQGLLGFTNTLACIDADDFDDAAREMLDSKWAEHDSPQRAERHSQVMRTGSIRGVY</sequence>
<keyword evidence="6" id="KW-1185">Reference proteome</keyword>
<dbReference type="Gene3D" id="1.10.530.40">
    <property type="match status" value="1"/>
</dbReference>
<dbReference type="InterPro" id="IPR023347">
    <property type="entry name" value="Lysozyme_dom_sf"/>
</dbReference>
<feature type="compositionally biased region" description="Basic and acidic residues" evidence="4">
    <location>
        <begin position="131"/>
        <end position="142"/>
    </location>
</feature>
<dbReference type="InterPro" id="IPR052619">
    <property type="entry name" value="Phage_lysozyme-like"/>
</dbReference>
<organism evidence="5 6">
    <name type="scientific">Marinibactrum halimedae</name>
    <dbReference type="NCBI Taxonomy" id="1444977"/>
    <lineage>
        <taxon>Bacteria</taxon>
        <taxon>Pseudomonadati</taxon>
        <taxon>Pseudomonadota</taxon>
        <taxon>Gammaproteobacteria</taxon>
        <taxon>Cellvibrionales</taxon>
        <taxon>Cellvibrionaceae</taxon>
        <taxon>Marinibactrum</taxon>
    </lineage>
</organism>
<dbReference type="InterPro" id="IPR002196">
    <property type="entry name" value="Glyco_hydro_24"/>
</dbReference>
<dbReference type="InterPro" id="IPR023346">
    <property type="entry name" value="Lysozyme-like_dom_sf"/>
</dbReference>
<dbReference type="AlphaFoldDB" id="A0AA37T8W3"/>
<comment type="similarity">
    <text evidence="3">Belongs to the glycosyl hydrolase 24 family.</text>
</comment>
<dbReference type="GO" id="GO:0016998">
    <property type="term" value="P:cell wall macromolecule catabolic process"/>
    <property type="evidence" value="ECO:0007669"/>
    <property type="project" value="InterPro"/>
</dbReference>
<evidence type="ECO:0000256" key="2">
    <source>
        <dbReference type="ARBA" id="ARBA00022638"/>
    </source>
</evidence>
<name>A0AA37T8W3_9GAMM</name>
<dbReference type="PANTHER" id="PTHR37406">
    <property type="entry name" value="T4-TYPE LYSOZYME 1-RELATED"/>
    <property type="match status" value="1"/>
</dbReference>
<dbReference type="SUPFAM" id="SSF53955">
    <property type="entry name" value="Lysozyme-like"/>
    <property type="match status" value="1"/>
</dbReference>
<evidence type="ECO:0000313" key="6">
    <source>
        <dbReference type="Proteomes" id="UP001156870"/>
    </source>
</evidence>
<feature type="region of interest" description="Disordered" evidence="4">
    <location>
        <begin position="131"/>
        <end position="154"/>
    </location>
</feature>
<dbReference type="GO" id="GO:0031640">
    <property type="term" value="P:killing of cells of another organism"/>
    <property type="evidence" value="ECO:0007669"/>
    <property type="project" value="UniProtKB-KW"/>
</dbReference>
<dbReference type="Pfam" id="PF00959">
    <property type="entry name" value="Phage_lysozyme"/>
    <property type="match status" value="1"/>
</dbReference>
<dbReference type="EMBL" id="BSPD01000087">
    <property type="protein sequence ID" value="GLS27751.1"/>
    <property type="molecule type" value="Genomic_DNA"/>
</dbReference>
<gene>
    <name evidence="5" type="ORF">GCM10007877_34700</name>
</gene>
<dbReference type="GO" id="GO:0003796">
    <property type="term" value="F:lysozyme activity"/>
    <property type="evidence" value="ECO:0007669"/>
    <property type="project" value="UniProtKB-EC"/>
</dbReference>
<keyword evidence="3" id="KW-0326">Glycosidase</keyword>
<dbReference type="EC" id="3.2.1.17" evidence="3"/>
<dbReference type="GO" id="GO:0042742">
    <property type="term" value="P:defense response to bacterium"/>
    <property type="evidence" value="ECO:0007669"/>
    <property type="project" value="UniProtKB-KW"/>
</dbReference>
<keyword evidence="1 3" id="KW-0929">Antimicrobial</keyword>
<evidence type="ECO:0000313" key="5">
    <source>
        <dbReference type="EMBL" id="GLS27751.1"/>
    </source>
</evidence>
<proteinExistence type="inferred from homology"/>